<dbReference type="GO" id="GO:0051539">
    <property type="term" value="F:4 iron, 4 sulfur cluster binding"/>
    <property type="evidence" value="ECO:0007669"/>
    <property type="project" value="UniProtKB-UniRule"/>
</dbReference>
<evidence type="ECO:0000259" key="3">
    <source>
        <dbReference type="PROSITE" id="PS51918"/>
    </source>
</evidence>
<dbReference type="SMART" id="SM00729">
    <property type="entry name" value="Elp3"/>
    <property type="match status" value="1"/>
</dbReference>
<keyword evidence="2" id="KW-0408">Iron</keyword>
<dbReference type="Proteomes" id="UP001198163">
    <property type="component" value="Unassembled WGS sequence"/>
</dbReference>
<evidence type="ECO:0000313" key="4">
    <source>
        <dbReference type="EMBL" id="MCD1654606.1"/>
    </source>
</evidence>
<dbReference type="Gene3D" id="3.80.30.20">
    <property type="entry name" value="tm_1862 like domain"/>
    <property type="match status" value="1"/>
</dbReference>
<feature type="domain" description="Radical SAM core" evidence="3">
    <location>
        <begin position="1"/>
        <end position="243"/>
    </location>
</feature>
<comment type="function">
    <text evidence="2">Probably acts as a heme chaperone, transferring heme to an unknown acceptor. Binds one molecule of heme per monomer, possibly covalently. Binds 1 [4Fe-4S] cluster. The cluster is coordinated with 3 cysteines and an exchangeable S-adenosyl-L-methionine.</text>
</comment>
<dbReference type="PANTHER" id="PTHR13932:SF5">
    <property type="entry name" value="RADICAL S-ADENOSYL METHIONINE DOMAIN-CONTAINING PROTEIN 1, MITOCHONDRIAL"/>
    <property type="match status" value="1"/>
</dbReference>
<dbReference type="PANTHER" id="PTHR13932">
    <property type="entry name" value="COPROPORPHYRINIGEN III OXIDASE"/>
    <property type="match status" value="1"/>
</dbReference>
<keyword evidence="5" id="KW-1185">Reference proteome</keyword>
<dbReference type="SFLD" id="SFLDF00562">
    <property type="entry name" value="HemN-like__clustered_with_heat"/>
    <property type="match status" value="1"/>
</dbReference>
<dbReference type="InterPro" id="IPR034505">
    <property type="entry name" value="Coproporphyrinogen-III_oxidase"/>
</dbReference>
<sequence>MDTSLYIHIPFCKSKCDYCDFYSLDSRNLDKDGFGSIGKKVVDALGSQITDIADTFSVNSWKTVYIGGGTPSLLSPTEIISLGEILRKTISVKPFTTDEWTIEANPEDLTSEWLNACTEAGITRLSLGIQSMDTGILKSVGRRGTRESNLKALELVAAAWKGDVSLDLIAGLPGQTPDGLRRDLDELFAYNPDHFSLYSLTIEDGTPMASKNKRGLIHNLPDDDESASIWIQGRDALEKKGYHQYEVSNFSKPMKESIHNTAYWEMDGWLAAGPSSSATIIRADATAQRYTVERNLQKWLKSPCSPGETELINRKDLFIEHMLMGFRQVRGLSRTKTFERFGLDPVISLKETIASWTDRHLLQPIGDRIALTGEGLLFLNSFLADCIDEVSREKAV</sequence>
<protein>
    <recommendedName>
        <fullName evidence="2">Heme chaperone HemW</fullName>
    </recommendedName>
</protein>
<keyword evidence="2" id="KW-0143">Chaperone</keyword>
<dbReference type="AlphaFoldDB" id="A0AAE3EIX6"/>
<keyword evidence="2" id="KW-0004">4Fe-4S</keyword>
<dbReference type="GO" id="GO:0046872">
    <property type="term" value="F:metal ion binding"/>
    <property type="evidence" value="ECO:0007669"/>
    <property type="project" value="UniProtKB-UniRule"/>
</dbReference>
<evidence type="ECO:0000256" key="1">
    <source>
        <dbReference type="ARBA" id="ARBA00006100"/>
    </source>
</evidence>
<dbReference type="GO" id="GO:0004109">
    <property type="term" value="F:coproporphyrinogen oxidase activity"/>
    <property type="evidence" value="ECO:0007669"/>
    <property type="project" value="InterPro"/>
</dbReference>
<evidence type="ECO:0000256" key="2">
    <source>
        <dbReference type="RuleBase" id="RU364116"/>
    </source>
</evidence>
<reference evidence="4" key="1">
    <citation type="submission" date="2021-08" db="EMBL/GenBank/DDBJ databases">
        <title>Comparative analyses of Brucepasteria parasyntrophica and Teretinema zuelzerae.</title>
        <authorList>
            <person name="Song Y."/>
            <person name="Brune A."/>
        </authorList>
    </citation>
    <scope>NUCLEOTIDE SEQUENCE</scope>
    <source>
        <strain evidence="4">DSM 1903</strain>
    </source>
</reference>
<dbReference type="InterPro" id="IPR058240">
    <property type="entry name" value="rSAM_sf"/>
</dbReference>
<keyword evidence="2" id="KW-0479">Metal-binding</keyword>
<comment type="subcellular location">
    <subcellularLocation>
        <location evidence="2">Cytoplasm</location>
    </subcellularLocation>
</comment>
<keyword evidence="2" id="KW-0949">S-adenosyl-L-methionine</keyword>
<comment type="similarity">
    <text evidence="1">Belongs to the anaerobic coproporphyrinogen-III oxidase family. HemW subfamily.</text>
</comment>
<organism evidence="4 5">
    <name type="scientific">Teretinema zuelzerae</name>
    <dbReference type="NCBI Taxonomy" id="156"/>
    <lineage>
        <taxon>Bacteria</taxon>
        <taxon>Pseudomonadati</taxon>
        <taxon>Spirochaetota</taxon>
        <taxon>Spirochaetia</taxon>
        <taxon>Spirochaetales</taxon>
        <taxon>Treponemataceae</taxon>
        <taxon>Teretinema</taxon>
    </lineage>
</organism>
<dbReference type="InterPro" id="IPR007197">
    <property type="entry name" value="rSAM"/>
</dbReference>
<dbReference type="InterPro" id="IPR023404">
    <property type="entry name" value="rSAM_horseshoe"/>
</dbReference>
<accession>A0AAE3EIX6</accession>
<dbReference type="RefSeq" id="WP_230755019.1">
    <property type="nucleotide sequence ID" value="NZ_JAINWA010000003.1"/>
</dbReference>
<proteinExistence type="inferred from homology"/>
<dbReference type="SFLD" id="SFLDS00029">
    <property type="entry name" value="Radical_SAM"/>
    <property type="match status" value="1"/>
</dbReference>
<keyword evidence="2" id="KW-0349">Heme</keyword>
<dbReference type="NCBIfam" id="TIGR00539">
    <property type="entry name" value="hemN_rel"/>
    <property type="match status" value="1"/>
</dbReference>
<evidence type="ECO:0000313" key="5">
    <source>
        <dbReference type="Proteomes" id="UP001198163"/>
    </source>
</evidence>
<keyword evidence="2" id="KW-0963">Cytoplasm</keyword>
<dbReference type="GO" id="GO:0005737">
    <property type="term" value="C:cytoplasm"/>
    <property type="evidence" value="ECO:0007669"/>
    <property type="project" value="UniProtKB-SubCell"/>
</dbReference>
<gene>
    <name evidence="4" type="primary">hemW</name>
    <name evidence="4" type="ORF">K7J14_07800</name>
</gene>
<name>A0AAE3EIX6_9SPIR</name>
<dbReference type="InterPro" id="IPR004559">
    <property type="entry name" value="HemW-like"/>
</dbReference>
<dbReference type="SFLD" id="SFLDG01065">
    <property type="entry name" value="anaerobic_coproporphyrinogen-I"/>
    <property type="match status" value="1"/>
</dbReference>
<dbReference type="SUPFAM" id="SSF102114">
    <property type="entry name" value="Radical SAM enzymes"/>
    <property type="match status" value="1"/>
</dbReference>
<dbReference type="EMBL" id="JAINWA010000003">
    <property type="protein sequence ID" value="MCD1654606.1"/>
    <property type="molecule type" value="Genomic_DNA"/>
</dbReference>
<keyword evidence="2" id="KW-0411">Iron-sulfur</keyword>
<comment type="caution">
    <text evidence="4">The sequence shown here is derived from an EMBL/GenBank/DDBJ whole genome shotgun (WGS) entry which is preliminary data.</text>
</comment>
<dbReference type="GO" id="GO:0006779">
    <property type="term" value="P:porphyrin-containing compound biosynthetic process"/>
    <property type="evidence" value="ECO:0007669"/>
    <property type="project" value="InterPro"/>
</dbReference>
<dbReference type="CDD" id="cd01335">
    <property type="entry name" value="Radical_SAM"/>
    <property type="match status" value="1"/>
</dbReference>
<dbReference type="PROSITE" id="PS51918">
    <property type="entry name" value="RADICAL_SAM"/>
    <property type="match status" value="1"/>
</dbReference>
<dbReference type="Pfam" id="PF04055">
    <property type="entry name" value="Radical_SAM"/>
    <property type="match status" value="1"/>
</dbReference>
<dbReference type="InterPro" id="IPR006638">
    <property type="entry name" value="Elp3/MiaA/NifB-like_rSAM"/>
</dbReference>